<feature type="compositionally biased region" description="Acidic residues" evidence="1">
    <location>
        <begin position="1"/>
        <end position="12"/>
    </location>
</feature>
<feature type="non-terminal residue" evidence="2">
    <location>
        <position position="117"/>
    </location>
</feature>
<protein>
    <submittedName>
        <fullName evidence="2">8710_t:CDS:1</fullName>
    </submittedName>
</protein>
<dbReference type="OrthoDB" id="2443107at2759"/>
<evidence type="ECO:0000313" key="2">
    <source>
        <dbReference type="EMBL" id="CAG8605648.1"/>
    </source>
</evidence>
<name>A0A9N9GF18_9GLOM</name>
<evidence type="ECO:0000313" key="3">
    <source>
        <dbReference type="Proteomes" id="UP000789396"/>
    </source>
</evidence>
<comment type="caution">
    <text evidence="2">The sequence shown here is derived from an EMBL/GenBank/DDBJ whole genome shotgun (WGS) entry which is preliminary data.</text>
</comment>
<accession>A0A9N9GF18</accession>
<dbReference type="AlphaFoldDB" id="A0A9N9GF18"/>
<organism evidence="2 3">
    <name type="scientific">Racocetra fulgida</name>
    <dbReference type="NCBI Taxonomy" id="60492"/>
    <lineage>
        <taxon>Eukaryota</taxon>
        <taxon>Fungi</taxon>
        <taxon>Fungi incertae sedis</taxon>
        <taxon>Mucoromycota</taxon>
        <taxon>Glomeromycotina</taxon>
        <taxon>Glomeromycetes</taxon>
        <taxon>Diversisporales</taxon>
        <taxon>Gigasporaceae</taxon>
        <taxon>Racocetra</taxon>
    </lineage>
</organism>
<dbReference type="EMBL" id="CAJVPZ010009150">
    <property type="protein sequence ID" value="CAG8605648.1"/>
    <property type="molecule type" value="Genomic_DNA"/>
</dbReference>
<keyword evidence="3" id="KW-1185">Reference proteome</keyword>
<sequence length="117" mass="13072">MSFEETLEDTEPQVDSGKVAEVSDDSLEELLYSNSSLDPKDFQGATLDDALDSIEGKTQLQRLAGWPNDAYRKFMELIIEGNISNKLGDKIIKFFNKHSNLEGSPLPKSTKNGKDYL</sequence>
<proteinExistence type="predicted"/>
<dbReference type="Proteomes" id="UP000789396">
    <property type="component" value="Unassembled WGS sequence"/>
</dbReference>
<gene>
    <name evidence="2" type="ORF">RFULGI_LOCUS6776</name>
</gene>
<reference evidence="2" key="1">
    <citation type="submission" date="2021-06" db="EMBL/GenBank/DDBJ databases">
        <authorList>
            <person name="Kallberg Y."/>
            <person name="Tangrot J."/>
            <person name="Rosling A."/>
        </authorList>
    </citation>
    <scope>NUCLEOTIDE SEQUENCE</scope>
    <source>
        <strain evidence="2">IN212</strain>
    </source>
</reference>
<evidence type="ECO:0000256" key="1">
    <source>
        <dbReference type="SAM" id="MobiDB-lite"/>
    </source>
</evidence>
<feature type="region of interest" description="Disordered" evidence="1">
    <location>
        <begin position="1"/>
        <end position="20"/>
    </location>
</feature>